<dbReference type="PANTHER" id="PTHR45339:SF1">
    <property type="entry name" value="HYBRID SIGNAL TRANSDUCTION HISTIDINE KINASE J"/>
    <property type="match status" value="1"/>
</dbReference>
<dbReference type="Proteomes" id="UP000322876">
    <property type="component" value="Unassembled WGS sequence"/>
</dbReference>
<dbReference type="Pfam" id="PF00512">
    <property type="entry name" value="HisKA"/>
    <property type="match status" value="1"/>
</dbReference>
<dbReference type="SMART" id="SM00387">
    <property type="entry name" value="HATPase_c"/>
    <property type="match status" value="1"/>
</dbReference>
<dbReference type="FunFam" id="3.30.565.10:FF:000010">
    <property type="entry name" value="Sensor histidine kinase RcsC"/>
    <property type="match status" value="1"/>
</dbReference>
<dbReference type="InterPro" id="IPR003594">
    <property type="entry name" value="HATPase_dom"/>
</dbReference>
<dbReference type="Gene3D" id="3.40.50.2300">
    <property type="match status" value="1"/>
</dbReference>
<evidence type="ECO:0000256" key="2">
    <source>
        <dbReference type="ARBA" id="ARBA00012438"/>
    </source>
</evidence>
<accession>A0A5A8F2R1</accession>
<dbReference type="InterPro" id="IPR036097">
    <property type="entry name" value="HisK_dim/P_sf"/>
</dbReference>
<dbReference type="AlphaFoldDB" id="A0A5A8F2R1"/>
<dbReference type="SMART" id="SM00388">
    <property type="entry name" value="HisKA"/>
    <property type="match status" value="1"/>
</dbReference>
<evidence type="ECO:0000256" key="5">
    <source>
        <dbReference type="PROSITE-ProRule" id="PRU00169"/>
    </source>
</evidence>
<dbReference type="CDD" id="cd00082">
    <property type="entry name" value="HisKA"/>
    <property type="match status" value="1"/>
</dbReference>
<name>A0A5A8F2R1_9BACT</name>
<evidence type="ECO:0000313" key="10">
    <source>
        <dbReference type="Proteomes" id="UP000322876"/>
    </source>
</evidence>
<dbReference type="InterPro" id="IPR004358">
    <property type="entry name" value="Sig_transdc_His_kin-like_C"/>
</dbReference>
<dbReference type="InterPro" id="IPR003661">
    <property type="entry name" value="HisK_dim/P_dom"/>
</dbReference>
<evidence type="ECO:0000259" key="8">
    <source>
        <dbReference type="PROSITE" id="PS50110"/>
    </source>
</evidence>
<protein>
    <recommendedName>
        <fullName evidence="2">histidine kinase</fullName>
        <ecNumber evidence="2">2.7.13.3</ecNumber>
    </recommendedName>
</protein>
<comment type="caution">
    <text evidence="9">The sequence shown here is derived from an EMBL/GenBank/DDBJ whole genome shotgun (WGS) entry which is preliminary data.</text>
</comment>
<evidence type="ECO:0000256" key="1">
    <source>
        <dbReference type="ARBA" id="ARBA00000085"/>
    </source>
</evidence>
<feature type="domain" description="Histidine kinase" evidence="7">
    <location>
        <begin position="71"/>
        <end position="292"/>
    </location>
</feature>
<dbReference type="SUPFAM" id="SSF52172">
    <property type="entry name" value="CheY-like"/>
    <property type="match status" value="1"/>
</dbReference>
<keyword evidence="6" id="KW-1133">Transmembrane helix</keyword>
<dbReference type="SUPFAM" id="SSF47384">
    <property type="entry name" value="Homodimeric domain of signal transducing histidine kinase"/>
    <property type="match status" value="1"/>
</dbReference>
<dbReference type="Gene3D" id="3.30.565.10">
    <property type="entry name" value="Histidine kinase-like ATPase, C-terminal domain"/>
    <property type="match status" value="1"/>
</dbReference>
<dbReference type="GO" id="GO:0000155">
    <property type="term" value="F:phosphorelay sensor kinase activity"/>
    <property type="evidence" value="ECO:0007669"/>
    <property type="project" value="InterPro"/>
</dbReference>
<dbReference type="PROSITE" id="PS50109">
    <property type="entry name" value="HIS_KIN"/>
    <property type="match status" value="1"/>
</dbReference>
<evidence type="ECO:0000259" key="7">
    <source>
        <dbReference type="PROSITE" id="PS50109"/>
    </source>
</evidence>
<dbReference type="PRINTS" id="PR00344">
    <property type="entry name" value="BCTRLSENSOR"/>
</dbReference>
<dbReference type="EC" id="2.7.13.3" evidence="2"/>
<dbReference type="PANTHER" id="PTHR45339">
    <property type="entry name" value="HYBRID SIGNAL TRANSDUCTION HISTIDINE KINASE J"/>
    <property type="match status" value="1"/>
</dbReference>
<comment type="catalytic activity">
    <reaction evidence="1">
        <text>ATP + protein L-histidine = ADP + protein N-phospho-L-histidine.</text>
        <dbReference type="EC" id="2.7.13.3"/>
    </reaction>
</comment>
<feature type="modified residue" description="4-aspartylphosphate" evidence="5">
    <location>
        <position position="501"/>
    </location>
</feature>
<dbReference type="PROSITE" id="PS50110">
    <property type="entry name" value="RESPONSE_REGULATORY"/>
    <property type="match status" value="1"/>
</dbReference>
<keyword evidence="4" id="KW-0902">Two-component regulatory system</keyword>
<keyword evidence="10" id="KW-1185">Reference proteome</keyword>
<evidence type="ECO:0000256" key="4">
    <source>
        <dbReference type="ARBA" id="ARBA00023012"/>
    </source>
</evidence>
<proteinExistence type="predicted"/>
<feature type="transmembrane region" description="Helical" evidence="6">
    <location>
        <begin position="20"/>
        <end position="41"/>
    </location>
</feature>
<dbReference type="CDD" id="cd17546">
    <property type="entry name" value="REC_hyHK_CKI1_RcsC-like"/>
    <property type="match status" value="1"/>
</dbReference>
<dbReference type="InterPro" id="IPR036890">
    <property type="entry name" value="HATPase_C_sf"/>
</dbReference>
<dbReference type="Pfam" id="PF00072">
    <property type="entry name" value="Response_reg"/>
    <property type="match status" value="1"/>
</dbReference>
<dbReference type="InterPro" id="IPR001789">
    <property type="entry name" value="Sig_transdc_resp-reg_receiver"/>
</dbReference>
<dbReference type="RefSeq" id="WP_149266552.1">
    <property type="nucleotide sequence ID" value="NZ_VFJB01000005.1"/>
</dbReference>
<organism evidence="9 10">
    <name type="scientific">Deferribacter autotrophicus</name>
    <dbReference type="NCBI Taxonomy" id="500465"/>
    <lineage>
        <taxon>Bacteria</taxon>
        <taxon>Pseudomonadati</taxon>
        <taxon>Deferribacterota</taxon>
        <taxon>Deferribacteres</taxon>
        <taxon>Deferribacterales</taxon>
        <taxon>Deferribacteraceae</taxon>
        <taxon>Deferribacter</taxon>
    </lineage>
</organism>
<evidence type="ECO:0000256" key="6">
    <source>
        <dbReference type="SAM" id="Phobius"/>
    </source>
</evidence>
<keyword evidence="6" id="KW-0472">Membrane</keyword>
<dbReference type="Gene3D" id="1.10.287.130">
    <property type="match status" value="1"/>
</dbReference>
<dbReference type="SUPFAM" id="SSF55874">
    <property type="entry name" value="ATPase domain of HSP90 chaperone/DNA topoisomerase II/histidine kinase"/>
    <property type="match status" value="1"/>
</dbReference>
<keyword evidence="6" id="KW-0812">Transmembrane</keyword>
<dbReference type="InterPro" id="IPR011006">
    <property type="entry name" value="CheY-like_superfamily"/>
</dbReference>
<evidence type="ECO:0000313" key="9">
    <source>
        <dbReference type="EMBL" id="KAA0258232.1"/>
    </source>
</evidence>
<dbReference type="Pfam" id="PF02518">
    <property type="entry name" value="HATPase_c"/>
    <property type="match status" value="1"/>
</dbReference>
<dbReference type="CDD" id="cd16922">
    <property type="entry name" value="HATPase_EvgS-ArcB-TorS-like"/>
    <property type="match status" value="1"/>
</dbReference>
<sequence length="514" mass="59748">MLKEKSISSKINKLLYHRKLIIITIIIIIFIYVIITDIIIIKRINYNDQFLKKKIEESKIALETKQQFLSTMSHEIRTPLNGIIGITNLLKNFNYPPEQKELINTLENASKSLLMIINDILDLSKIEDNKIKITKEEFCLEREIIELIDMFVLEATKKNIELILKYDSSIPNVLIGDYGKLKQILYNLLSNAIKFTEKGHVKLSVVKKAEANNNVVLDFSVEDTGIGIKKENIEEIFNPFYQIQQTRIRKSGGTGLGLAITKNLINILGGDIKVNSVENKGTSFKFTLSFEKSGDIIINQKDFLKDYHIFFIIQKHEMIPIYEDIFNFYNVKNFTISDDMSVLFKEAEKSSKTLKKIIIIDEDILFDKTKNNEAIRFLYQYKKSTNIYLYAKRINERLIKIIKLYNLYLIQKPFTLSKLFNVLIGHNYFEKNLVNFKINKGNKIINKLKNKKILVVDDNELNRDIIKSFLIHYEVNVETSDNGFDAINKCLTNDFDAIIMDYHMPVMDGIEATK</sequence>
<dbReference type="OrthoDB" id="335833at2"/>
<keyword evidence="3 5" id="KW-0597">Phosphoprotein</keyword>
<gene>
    <name evidence="9" type="ORF">FHQ18_07515</name>
</gene>
<dbReference type="EMBL" id="VFJB01000005">
    <property type="protein sequence ID" value="KAA0258232.1"/>
    <property type="molecule type" value="Genomic_DNA"/>
</dbReference>
<reference evidence="9 10" key="1">
    <citation type="submission" date="2019-06" db="EMBL/GenBank/DDBJ databases">
        <title>Genomic insights into carbon and energy metabolism of Deferribacter autotrophicus revealed new metabolic traits in the phylum Deferribacteres.</title>
        <authorList>
            <person name="Slobodkin A.I."/>
            <person name="Slobodkina G.B."/>
            <person name="Allioux M."/>
            <person name="Alain K."/>
            <person name="Jebbar M."/>
            <person name="Shadrin V."/>
            <person name="Kublanov I.V."/>
            <person name="Toshchakov S.V."/>
            <person name="Bonch-Osmolovskaya E.A."/>
        </authorList>
    </citation>
    <scope>NUCLEOTIDE SEQUENCE [LARGE SCALE GENOMIC DNA]</scope>
    <source>
        <strain evidence="9 10">SL50</strain>
    </source>
</reference>
<evidence type="ECO:0000256" key="3">
    <source>
        <dbReference type="ARBA" id="ARBA00022553"/>
    </source>
</evidence>
<dbReference type="InterPro" id="IPR005467">
    <property type="entry name" value="His_kinase_dom"/>
</dbReference>
<feature type="domain" description="Response regulatory" evidence="8">
    <location>
        <begin position="452"/>
        <end position="514"/>
    </location>
</feature>